<dbReference type="Gene3D" id="3.30.40.10">
    <property type="entry name" value="Zinc/RING finger domain, C3HC4 (zinc finger)"/>
    <property type="match status" value="1"/>
</dbReference>
<dbReference type="GO" id="GO:0005634">
    <property type="term" value="C:nucleus"/>
    <property type="evidence" value="ECO:0007669"/>
    <property type="project" value="TreeGrafter"/>
</dbReference>
<evidence type="ECO:0000313" key="11">
    <source>
        <dbReference type="Proteomes" id="UP000743370"/>
    </source>
</evidence>
<keyword evidence="4" id="KW-0479">Metal-binding</keyword>
<dbReference type="GO" id="GO:0061630">
    <property type="term" value="F:ubiquitin protein ligase activity"/>
    <property type="evidence" value="ECO:0007669"/>
    <property type="project" value="UniProtKB-EC"/>
</dbReference>
<evidence type="ECO:0000256" key="6">
    <source>
        <dbReference type="ARBA" id="ARBA00022786"/>
    </source>
</evidence>
<evidence type="ECO:0000256" key="1">
    <source>
        <dbReference type="ARBA" id="ARBA00000900"/>
    </source>
</evidence>
<dbReference type="SUPFAM" id="SSF57850">
    <property type="entry name" value="RING/U-box"/>
    <property type="match status" value="1"/>
</dbReference>
<feature type="domain" description="RING-type" evidence="9">
    <location>
        <begin position="176"/>
        <end position="217"/>
    </location>
</feature>
<proteinExistence type="predicted"/>
<evidence type="ECO:0000256" key="7">
    <source>
        <dbReference type="ARBA" id="ARBA00022833"/>
    </source>
</evidence>
<evidence type="ECO:0000256" key="2">
    <source>
        <dbReference type="ARBA" id="ARBA00012483"/>
    </source>
</evidence>
<evidence type="ECO:0000256" key="4">
    <source>
        <dbReference type="ARBA" id="ARBA00022723"/>
    </source>
</evidence>
<dbReference type="Proteomes" id="UP000743370">
    <property type="component" value="Unassembled WGS sequence"/>
</dbReference>
<evidence type="ECO:0000259" key="9">
    <source>
        <dbReference type="PROSITE" id="PS50089"/>
    </source>
</evidence>
<keyword evidence="5 8" id="KW-0863">Zinc-finger</keyword>
<dbReference type="InterPro" id="IPR001841">
    <property type="entry name" value="Znf_RING"/>
</dbReference>
<protein>
    <recommendedName>
        <fullName evidence="2">RING-type E3 ubiquitin transferase</fullName>
        <ecNumber evidence="2">2.3.2.27</ecNumber>
    </recommendedName>
</protein>
<dbReference type="PROSITE" id="PS50089">
    <property type="entry name" value="ZF_RING_2"/>
    <property type="match status" value="1"/>
</dbReference>
<evidence type="ECO:0000313" key="10">
    <source>
        <dbReference type="EMBL" id="KAG2402910.1"/>
    </source>
</evidence>
<evidence type="ECO:0000256" key="5">
    <source>
        <dbReference type="ARBA" id="ARBA00022771"/>
    </source>
</evidence>
<dbReference type="EMBL" id="JABFOF010000003">
    <property type="protein sequence ID" value="KAG2402910.1"/>
    <property type="molecule type" value="Genomic_DNA"/>
</dbReference>
<dbReference type="CDD" id="cd16469">
    <property type="entry name" value="RING-H2_RNF24-like"/>
    <property type="match status" value="1"/>
</dbReference>
<sequence>MYMLMDTDDMSYETLYNVQEFPSLSDPHSDMCLEINGMSYEATNNGNFVEQRRSDEWPRLQREVANDTSPDANPRRGIRSVDLRLERESVGTLGISVAASTASVNEVPSLIDPYSDMRLDIDHMSYEELLELGEWISNVDKGLLQDIIARQMRTKTYLLPNDSEGSTSKEQEFDICVICQDEYKNKEEIGILQCKHEYHADCIRRWLHEKNVCPMCKSKH</sequence>
<gene>
    <name evidence="10" type="ORF">HKW66_Vig0248210</name>
</gene>
<organism evidence="10 11">
    <name type="scientific">Phaseolus angularis</name>
    <name type="common">Azuki bean</name>
    <name type="synonym">Vigna angularis</name>
    <dbReference type="NCBI Taxonomy" id="3914"/>
    <lineage>
        <taxon>Eukaryota</taxon>
        <taxon>Viridiplantae</taxon>
        <taxon>Streptophyta</taxon>
        <taxon>Embryophyta</taxon>
        <taxon>Tracheophyta</taxon>
        <taxon>Spermatophyta</taxon>
        <taxon>Magnoliopsida</taxon>
        <taxon>eudicotyledons</taxon>
        <taxon>Gunneridae</taxon>
        <taxon>Pentapetalae</taxon>
        <taxon>rosids</taxon>
        <taxon>fabids</taxon>
        <taxon>Fabales</taxon>
        <taxon>Fabaceae</taxon>
        <taxon>Papilionoideae</taxon>
        <taxon>50 kb inversion clade</taxon>
        <taxon>NPAAA clade</taxon>
        <taxon>indigoferoid/millettioid clade</taxon>
        <taxon>Phaseoleae</taxon>
        <taxon>Vigna</taxon>
    </lineage>
</organism>
<accession>A0A8T0KRQ9</accession>
<evidence type="ECO:0000256" key="3">
    <source>
        <dbReference type="ARBA" id="ARBA00022679"/>
    </source>
</evidence>
<reference evidence="10 11" key="1">
    <citation type="submission" date="2020-05" db="EMBL/GenBank/DDBJ databases">
        <title>Vigna angularis (adzuki bean) Var. LongXiaoDou No. 4 denovo assembly.</title>
        <authorList>
            <person name="Xiang H."/>
        </authorList>
    </citation>
    <scope>NUCLEOTIDE SEQUENCE [LARGE SCALE GENOMIC DNA]</scope>
    <source>
        <tissue evidence="10">Leaf</tissue>
    </source>
</reference>
<comment type="caution">
    <text evidence="10">The sequence shown here is derived from an EMBL/GenBank/DDBJ whole genome shotgun (WGS) entry which is preliminary data.</text>
</comment>
<keyword evidence="3" id="KW-0808">Transferase</keyword>
<dbReference type="InterPro" id="IPR045191">
    <property type="entry name" value="MBR1/2-like"/>
</dbReference>
<dbReference type="Pfam" id="PF13639">
    <property type="entry name" value="zf-RING_2"/>
    <property type="match status" value="1"/>
</dbReference>
<dbReference type="PANTHER" id="PTHR22937:SF222">
    <property type="entry name" value="RING-TYPE E3 UBIQUITIN TRANSFERASE"/>
    <property type="match status" value="1"/>
</dbReference>
<dbReference type="GO" id="GO:0008270">
    <property type="term" value="F:zinc ion binding"/>
    <property type="evidence" value="ECO:0007669"/>
    <property type="project" value="UniProtKB-KW"/>
</dbReference>
<keyword evidence="7" id="KW-0862">Zinc</keyword>
<dbReference type="InterPro" id="IPR013083">
    <property type="entry name" value="Znf_RING/FYVE/PHD"/>
</dbReference>
<comment type="catalytic activity">
    <reaction evidence="1">
        <text>S-ubiquitinyl-[E2 ubiquitin-conjugating enzyme]-L-cysteine + [acceptor protein]-L-lysine = [E2 ubiquitin-conjugating enzyme]-L-cysteine + N(6)-ubiquitinyl-[acceptor protein]-L-lysine.</text>
        <dbReference type="EC" id="2.3.2.27"/>
    </reaction>
</comment>
<dbReference type="EC" id="2.3.2.27" evidence="2"/>
<keyword evidence="6" id="KW-0833">Ubl conjugation pathway</keyword>
<dbReference type="SMART" id="SM00184">
    <property type="entry name" value="RING"/>
    <property type="match status" value="1"/>
</dbReference>
<name>A0A8T0KRQ9_PHAAN</name>
<dbReference type="AlphaFoldDB" id="A0A8T0KRQ9"/>
<evidence type="ECO:0000256" key="8">
    <source>
        <dbReference type="PROSITE-ProRule" id="PRU00175"/>
    </source>
</evidence>
<dbReference type="PANTHER" id="PTHR22937">
    <property type="entry name" value="E3 UBIQUITIN-PROTEIN LIGASE RNF165"/>
    <property type="match status" value="1"/>
</dbReference>